<accession>A0A1W6SMV6</accession>
<evidence type="ECO:0000256" key="7">
    <source>
        <dbReference type="SAM" id="SignalP"/>
    </source>
</evidence>
<gene>
    <name evidence="10" type="ORF">EBAPG3_004640</name>
</gene>
<evidence type="ECO:0000256" key="3">
    <source>
        <dbReference type="ARBA" id="ARBA00023136"/>
    </source>
</evidence>
<evidence type="ECO:0000259" key="8">
    <source>
        <dbReference type="Pfam" id="PF00263"/>
    </source>
</evidence>
<sequence length="654" mass="71627">MNFTFGTPSLAACLACVPVLMISACAFAPWQKDGVPGDTPEERMANAQVAREAKPEDMPTRRDFHVTHERAIYELLQEADRALREGRTADAEAFFARVLLAEPANARALAGQLAIASERRYAGQVEEARRLFNADNLDAAQALVRAVLLEMPSHAGALELQGEIRRKQEFVRNEPPRLKSPFDQPVSLELRDANIKMVFEALSRTTGINFILDKDIKQDAKATVFVSHARIEDAIEMVLATNGLQKKALSETTALVFPNTLQKLKDYQDLMIRSFFLTNASAKQIAALLKTMLKSKDVHIDERLNMLVIRDTPEVIRIAEKLVAANDMADPEVMLEMDVLEISRSRLQELGIKYPTTLTSSAGLTLSTLTANLGSVPLDFLNIDSNPVANFKKTVGNINLLSNPRVRVRNNEKARVQVGNKVPLITTNVAGTTGTSSESVQYIDVGLKLEVEPRIALDNHVHIKVALEVSSLGIATTLRNGSQVFQIGTRNATTLLRLKDGETQVLAGLISDDERMNASRIPGLGDLPMLGRLFANQEDKKDKTEIVLAITPRILNNIRRPESELSEYWSGTELSINDRPQIVVPGAGGSGTGRNPPQRQFSPPIEQSVSPDGSPDQTQTPPPPANPPTDNSNPPGGGQSQPFTDPFNSPVNIR</sequence>
<comment type="subcellular location">
    <subcellularLocation>
        <location evidence="5">Cell outer membrane</location>
    </subcellularLocation>
    <subcellularLocation>
        <location evidence="1">Membrane</location>
    </subcellularLocation>
</comment>
<dbReference type="KEGG" id="nlc:EBAPG3_004640"/>
<keyword evidence="5" id="KW-0813">Transport</keyword>
<dbReference type="PRINTS" id="PR00811">
    <property type="entry name" value="BCTERIALGSPD"/>
</dbReference>
<evidence type="ECO:0000256" key="4">
    <source>
        <dbReference type="RuleBase" id="RU004003"/>
    </source>
</evidence>
<dbReference type="Gene3D" id="3.30.1370.120">
    <property type="match status" value="1"/>
</dbReference>
<feature type="domain" description="Type II/III secretion system secretin-like" evidence="8">
    <location>
        <begin position="394"/>
        <end position="555"/>
    </location>
</feature>
<dbReference type="OrthoDB" id="9775455at2"/>
<evidence type="ECO:0000313" key="11">
    <source>
        <dbReference type="Proteomes" id="UP000012179"/>
    </source>
</evidence>
<feature type="compositionally biased region" description="Polar residues" evidence="6">
    <location>
        <begin position="640"/>
        <end position="654"/>
    </location>
</feature>
<feature type="signal peptide" evidence="7">
    <location>
        <begin position="1"/>
        <end position="28"/>
    </location>
</feature>
<dbReference type="GO" id="GO:0009306">
    <property type="term" value="P:protein secretion"/>
    <property type="evidence" value="ECO:0007669"/>
    <property type="project" value="InterPro"/>
</dbReference>
<dbReference type="EMBL" id="CP021106">
    <property type="protein sequence ID" value="ARO87111.1"/>
    <property type="molecule type" value="Genomic_DNA"/>
</dbReference>
<protein>
    <submittedName>
        <fullName evidence="10">Type II and III secretion system protein</fullName>
    </submittedName>
</protein>
<name>A0A1W6SMV6_9PROT</name>
<feature type="compositionally biased region" description="Polar residues" evidence="6">
    <location>
        <begin position="593"/>
        <end position="610"/>
    </location>
</feature>
<dbReference type="PRINTS" id="PR01032">
    <property type="entry name" value="PHAGEIV"/>
</dbReference>
<dbReference type="InterPro" id="IPR001775">
    <property type="entry name" value="GspD/PilQ"/>
</dbReference>
<evidence type="ECO:0000259" key="9">
    <source>
        <dbReference type="Pfam" id="PF03958"/>
    </source>
</evidence>
<evidence type="ECO:0000256" key="1">
    <source>
        <dbReference type="ARBA" id="ARBA00004370"/>
    </source>
</evidence>
<keyword evidence="3" id="KW-0472">Membrane</keyword>
<comment type="similarity">
    <text evidence="4">Belongs to the bacterial secretin family.</text>
</comment>
<dbReference type="RefSeq" id="WP_004175004.1">
    <property type="nucleotide sequence ID" value="NZ_CP021106.3"/>
</dbReference>
<dbReference type="InterPro" id="IPR005644">
    <property type="entry name" value="NolW-like"/>
</dbReference>
<dbReference type="PANTHER" id="PTHR30332">
    <property type="entry name" value="PROBABLE GENERAL SECRETION PATHWAY PROTEIN D"/>
    <property type="match status" value="1"/>
</dbReference>
<dbReference type="PANTHER" id="PTHR30332:SF17">
    <property type="entry name" value="TYPE IV PILIATION SYSTEM PROTEIN DR_0774-RELATED"/>
    <property type="match status" value="1"/>
</dbReference>
<dbReference type="InterPro" id="IPR050810">
    <property type="entry name" value="Bact_Secretion_Sys_Channel"/>
</dbReference>
<dbReference type="GO" id="GO:0015627">
    <property type="term" value="C:type II protein secretion system complex"/>
    <property type="evidence" value="ECO:0007669"/>
    <property type="project" value="TreeGrafter"/>
</dbReference>
<dbReference type="InterPro" id="IPR038591">
    <property type="entry name" value="NolW-like_sf"/>
</dbReference>
<dbReference type="GO" id="GO:0009279">
    <property type="term" value="C:cell outer membrane"/>
    <property type="evidence" value="ECO:0007669"/>
    <property type="project" value="UniProtKB-SubCell"/>
</dbReference>
<evidence type="ECO:0000256" key="5">
    <source>
        <dbReference type="RuleBase" id="RU004004"/>
    </source>
</evidence>
<reference evidence="10 11" key="1">
    <citation type="journal article" date="2015" name="Int. J. Syst. Evol. Microbiol.">
        <title>Nitrosospira lacus sp. nov., a psychrotolerant, ammonia-oxidizing bacterium from sandy lake sediment.</title>
        <authorList>
            <person name="Urakawa H."/>
            <person name="Garcia J.C."/>
            <person name="Nielsen J.L."/>
            <person name="Le V.Q."/>
            <person name="Kozlowski J.A."/>
            <person name="Stein L.Y."/>
            <person name="Lim C.K."/>
            <person name="Pommerening-Roser A."/>
            <person name="Martens-Habbena W."/>
            <person name="Stahl D.A."/>
            <person name="Klotz M.G."/>
        </authorList>
    </citation>
    <scope>NUCLEOTIDE SEQUENCE [LARGE SCALE GENOMIC DNA]</scope>
    <source>
        <strain evidence="10 11">APG3</strain>
    </source>
</reference>
<keyword evidence="11" id="KW-1185">Reference proteome</keyword>
<proteinExistence type="inferred from homology"/>
<feature type="region of interest" description="Disordered" evidence="6">
    <location>
        <begin position="579"/>
        <end position="654"/>
    </location>
</feature>
<keyword evidence="2 7" id="KW-0732">Signal</keyword>
<dbReference type="Pfam" id="PF00263">
    <property type="entry name" value="Secretin"/>
    <property type="match status" value="1"/>
</dbReference>
<dbReference type="InterPro" id="IPR004846">
    <property type="entry name" value="T2SS/T3SS_dom"/>
</dbReference>
<evidence type="ECO:0000256" key="6">
    <source>
        <dbReference type="SAM" id="MobiDB-lite"/>
    </source>
</evidence>
<feature type="chain" id="PRO_5010861824" evidence="7">
    <location>
        <begin position="29"/>
        <end position="654"/>
    </location>
</feature>
<dbReference type="AlphaFoldDB" id="A0A1W6SMV6"/>
<evidence type="ECO:0000256" key="2">
    <source>
        <dbReference type="ARBA" id="ARBA00022729"/>
    </source>
</evidence>
<dbReference type="Pfam" id="PF03958">
    <property type="entry name" value="Secretin_N"/>
    <property type="match status" value="1"/>
</dbReference>
<feature type="domain" description="NolW-like" evidence="9">
    <location>
        <begin position="273"/>
        <end position="329"/>
    </location>
</feature>
<organism evidence="10 11">
    <name type="scientific">Nitrosospira lacus</name>
    <dbReference type="NCBI Taxonomy" id="1288494"/>
    <lineage>
        <taxon>Bacteria</taxon>
        <taxon>Pseudomonadati</taxon>
        <taxon>Pseudomonadota</taxon>
        <taxon>Betaproteobacteria</taxon>
        <taxon>Nitrosomonadales</taxon>
        <taxon>Nitrosomonadaceae</taxon>
        <taxon>Nitrosospira</taxon>
    </lineage>
</organism>
<dbReference type="eggNOG" id="COG4796">
    <property type="taxonomic scope" value="Bacteria"/>
</dbReference>
<dbReference type="Gene3D" id="3.55.50.30">
    <property type="match status" value="1"/>
</dbReference>
<dbReference type="Proteomes" id="UP000012179">
    <property type="component" value="Chromosome"/>
</dbReference>
<evidence type="ECO:0000313" key="10">
    <source>
        <dbReference type="EMBL" id="ARO87111.1"/>
    </source>
</evidence>